<dbReference type="Proteomes" id="UP000663828">
    <property type="component" value="Unassembled WGS sequence"/>
</dbReference>
<proteinExistence type="predicted"/>
<dbReference type="AlphaFoldDB" id="A0A816HD65"/>
<comment type="caution">
    <text evidence="1">The sequence shown here is derived from an EMBL/GenBank/DDBJ whole genome shotgun (WGS) entry which is preliminary data.</text>
</comment>
<organism evidence="1 2">
    <name type="scientific">Adineta ricciae</name>
    <name type="common">Rotifer</name>
    <dbReference type="NCBI Taxonomy" id="249248"/>
    <lineage>
        <taxon>Eukaryota</taxon>
        <taxon>Metazoa</taxon>
        <taxon>Spiralia</taxon>
        <taxon>Gnathifera</taxon>
        <taxon>Rotifera</taxon>
        <taxon>Eurotatoria</taxon>
        <taxon>Bdelloidea</taxon>
        <taxon>Adinetida</taxon>
        <taxon>Adinetidae</taxon>
        <taxon>Adineta</taxon>
    </lineage>
</organism>
<evidence type="ECO:0000313" key="2">
    <source>
        <dbReference type="Proteomes" id="UP000663828"/>
    </source>
</evidence>
<gene>
    <name evidence="1" type="ORF">XAT740_LOCUS61877</name>
</gene>
<accession>A0A816HD65</accession>
<keyword evidence="2" id="KW-1185">Reference proteome</keyword>
<reference evidence="1" key="1">
    <citation type="submission" date="2021-02" db="EMBL/GenBank/DDBJ databases">
        <authorList>
            <person name="Nowell W R."/>
        </authorList>
    </citation>
    <scope>NUCLEOTIDE SEQUENCE</scope>
</reference>
<name>A0A816HD65_ADIRI</name>
<dbReference type="EMBL" id="CAJNOR010016728">
    <property type="protein sequence ID" value="CAF1685799.1"/>
    <property type="molecule type" value="Genomic_DNA"/>
</dbReference>
<evidence type="ECO:0000313" key="1">
    <source>
        <dbReference type="EMBL" id="CAF1685799.1"/>
    </source>
</evidence>
<sequence length="345" mass="38066">MEESSSSLTMQMQQAEEEETLELHIRKPHIQESSSVVIANIQPELGIQGQLKPSPYIPPPVEESSTALTMELNADQPIAPFELIIPRIGMESSTSTVLAQVAPAIAGIRAKVDIPQVEKSTSKFVLEQRKRLDEEVELIMPKPKRIETSTSTMIADVAAKLETKEIRASQYQPETSTSTFYLDQTAPEVEPSPVEIRMRQPIIGDSSTTLIANVKATLDTQQVKVLGNPYQPMEESSSALIIDTVANHVQPSEVELILPRPHVQDSTSVVLADVRPTLDTSQTHVVIPPPIQYPVKSSSELIVQQDDVQIAPVELHLHRQPSSHTIVAKLDDTRTRTKDTYILGS</sequence>
<feature type="non-terminal residue" evidence="1">
    <location>
        <position position="345"/>
    </location>
</feature>
<protein>
    <submittedName>
        <fullName evidence="1">Uncharacterized protein</fullName>
    </submittedName>
</protein>